<accession>A0A665U9R8</accession>
<dbReference type="PANTHER" id="PTHR34034">
    <property type="entry name" value="PROTEIN FAM180A-RELATED"/>
    <property type="match status" value="1"/>
</dbReference>
<evidence type="ECO:0008006" key="3">
    <source>
        <dbReference type="Google" id="ProtNLM"/>
    </source>
</evidence>
<dbReference type="InterPro" id="IPR029170">
    <property type="entry name" value="FAM180"/>
</dbReference>
<dbReference type="Ensembl" id="ENSENLT00000016641.1">
    <property type="protein sequence ID" value="ENSENLP00000016036.1"/>
    <property type="gene ID" value="ENSENLG00000007425.1"/>
</dbReference>
<name>A0A665U9R8_ECHNA</name>
<keyword evidence="2" id="KW-1185">Reference proteome</keyword>
<evidence type="ECO:0000313" key="1">
    <source>
        <dbReference type="Ensembl" id="ENSENLP00000016036.1"/>
    </source>
</evidence>
<protein>
    <recommendedName>
        <fullName evidence="3">Family with sequence similarity 180 member A</fullName>
    </recommendedName>
</protein>
<organism evidence="1 2">
    <name type="scientific">Echeneis naucrates</name>
    <name type="common">Live sharksucker</name>
    <dbReference type="NCBI Taxonomy" id="173247"/>
    <lineage>
        <taxon>Eukaryota</taxon>
        <taxon>Metazoa</taxon>
        <taxon>Chordata</taxon>
        <taxon>Craniata</taxon>
        <taxon>Vertebrata</taxon>
        <taxon>Euteleostomi</taxon>
        <taxon>Actinopterygii</taxon>
        <taxon>Neopterygii</taxon>
        <taxon>Teleostei</taxon>
        <taxon>Neoteleostei</taxon>
        <taxon>Acanthomorphata</taxon>
        <taxon>Carangaria</taxon>
        <taxon>Carangiformes</taxon>
        <taxon>Echeneidae</taxon>
        <taxon>Echeneis</taxon>
    </lineage>
</organism>
<sequence>FKVIEYRGSFFFFLNLHQLNVVSENPTSQVTGKSISDANLMFEFLLGGAELDQDNNIVLLDKEMASMRQGRAFLSQINDDVPKSLSSMVQMLAALEGPKSRPLTKAEFEDIILSMVYSAHKAWNQERREEQQAWGGVLLKLANITVHELRGSHLFSYA</sequence>
<proteinExistence type="predicted"/>
<reference evidence="1" key="3">
    <citation type="submission" date="2025-09" db="UniProtKB">
        <authorList>
            <consortium name="Ensembl"/>
        </authorList>
    </citation>
    <scope>IDENTIFICATION</scope>
</reference>
<dbReference type="AlphaFoldDB" id="A0A665U9R8"/>
<dbReference type="PANTHER" id="PTHR34034:SF2">
    <property type="entry name" value="PROTEIN FAM180A"/>
    <property type="match status" value="1"/>
</dbReference>
<reference evidence="1" key="1">
    <citation type="submission" date="2021-04" db="EMBL/GenBank/DDBJ databases">
        <authorList>
            <consortium name="Wellcome Sanger Institute Data Sharing"/>
        </authorList>
    </citation>
    <scope>NUCLEOTIDE SEQUENCE [LARGE SCALE GENOMIC DNA]</scope>
</reference>
<dbReference type="Proteomes" id="UP000472264">
    <property type="component" value="Chromosome 16"/>
</dbReference>
<evidence type="ECO:0000313" key="2">
    <source>
        <dbReference type="Proteomes" id="UP000472264"/>
    </source>
</evidence>
<reference evidence="1" key="2">
    <citation type="submission" date="2025-08" db="UniProtKB">
        <authorList>
            <consortium name="Ensembl"/>
        </authorList>
    </citation>
    <scope>IDENTIFICATION</scope>
</reference>
<dbReference type="InParanoid" id="A0A665U9R8"/>
<dbReference type="OMA" id="NLMFEFL"/>
<dbReference type="Pfam" id="PF15173">
    <property type="entry name" value="FAM180"/>
    <property type="match status" value="1"/>
</dbReference>